<dbReference type="Proteomes" id="UP000184532">
    <property type="component" value="Unassembled WGS sequence"/>
</dbReference>
<dbReference type="EMBL" id="FQWL01000002">
    <property type="protein sequence ID" value="SHG48602.1"/>
    <property type="molecule type" value="Genomic_DNA"/>
</dbReference>
<gene>
    <name evidence="1" type="ORF">SAMN04488116_1418</name>
</gene>
<protein>
    <submittedName>
        <fullName evidence="1">Uncharacterized protein</fullName>
    </submittedName>
</protein>
<keyword evidence="2" id="KW-1185">Reference proteome</keyword>
<reference evidence="2" key="1">
    <citation type="submission" date="2016-11" db="EMBL/GenBank/DDBJ databases">
        <authorList>
            <person name="Varghese N."/>
            <person name="Submissions S."/>
        </authorList>
    </citation>
    <scope>NUCLEOTIDE SEQUENCE [LARGE SCALE GENOMIC DNA]</scope>
    <source>
        <strain evidence="2">DSM 22638</strain>
    </source>
</reference>
<dbReference type="AlphaFoldDB" id="A0A1M5K719"/>
<name>A0A1M5K719_9FLAO</name>
<dbReference type="RefSeq" id="WP_131819059.1">
    <property type="nucleotide sequence ID" value="NZ_FQWL01000002.1"/>
</dbReference>
<sequence length="145" mass="16477">MPAHLLRTLNTFLAQSLYPGLELCFATHHTVSHANGQPLNQVFKGQSRIRLTAAPDHGLPTLQVQDNLVFDFAFQFQPPTTQEYHQGSMLHLPRPLAQGLFQIDADQLLLSFRIDAPNPAHRVQVVQTYYGEFQTNYSHELMQPQ</sequence>
<accession>A0A1M5K719</accession>
<proteinExistence type="predicted"/>
<organism evidence="1 2">
    <name type="scientific">Flagellimonas flava</name>
    <dbReference type="NCBI Taxonomy" id="570519"/>
    <lineage>
        <taxon>Bacteria</taxon>
        <taxon>Pseudomonadati</taxon>
        <taxon>Bacteroidota</taxon>
        <taxon>Flavobacteriia</taxon>
        <taxon>Flavobacteriales</taxon>
        <taxon>Flavobacteriaceae</taxon>
        <taxon>Flagellimonas</taxon>
    </lineage>
</organism>
<dbReference type="OrthoDB" id="1448631at2"/>
<evidence type="ECO:0000313" key="1">
    <source>
        <dbReference type="EMBL" id="SHG48602.1"/>
    </source>
</evidence>
<evidence type="ECO:0000313" key="2">
    <source>
        <dbReference type="Proteomes" id="UP000184532"/>
    </source>
</evidence>
<dbReference type="STRING" id="570519.SAMN04488116_1418"/>